<reference evidence="1" key="1">
    <citation type="journal article" date="2020" name="Mol. Plant Microbe Interact.">
        <title>Genome Sequence of the Biocontrol Agent Coniothyrium minitans strain Conio (IMI 134523).</title>
        <authorList>
            <person name="Patel D."/>
            <person name="Shittu T.A."/>
            <person name="Baroncelli R."/>
            <person name="Muthumeenakshi S."/>
            <person name="Osborne T.H."/>
            <person name="Janganan T.K."/>
            <person name="Sreenivasaprasad S."/>
        </authorList>
    </citation>
    <scope>NUCLEOTIDE SEQUENCE</scope>
    <source>
        <strain evidence="1">Conio</strain>
    </source>
</reference>
<organism evidence="1 2">
    <name type="scientific">Paraphaeosphaeria minitans</name>
    <dbReference type="NCBI Taxonomy" id="565426"/>
    <lineage>
        <taxon>Eukaryota</taxon>
        <taxon>Fungi</taxon>
        <taxon>Dikarya</taxon>
        <taxon>Ascomycota</taxon>
        <taxon>Pezizomycotina</taxon>
        <taxon>Dothideomycetes</taxon>
        <taxon>Pleosporomycetidae</taxon>
        <taxon>Pleosporales</taxon>
        <taxon>Massarineae</taxon>
        <taxon>Didymosphaeriaceae</taxon>
        <taxon>Paraphaeosphaeria</taxon>
    </lineage>
</organism>
<dbReference type="OrthoDB" id="3923077at2759"/>
<accession>A0A9P6GM94</accession>
<evidence type="ECO:0000313" key="1">
    <source>
        <dbReference type="EMBL" id="KAF9738252.1"/>
    </source>
</evidence>
<protein>
    <submittedName>
        <fullName evidence="1">Uncharacterized protein</fullName>
    </submittedName>
</protein>
<comment type="caution">
    <text evidence="1">The sequence shown here is derived from an EMBL/GenBank/DDBJ whole genome shotgun (WGS) entry which is preliminary data.</text>
</comment>
<dbReference type="EMBL" id="WJXW01000003">
    <property type="protein sequence ID" value="KAF9738252.1"/>
    <property type="molecule type" value="Genomic_DNA"/>
</dbReference>
<sequence length="164" mass="18583">MHQLGHHHSFHACDVGYLRSLRLHLRDLPGLPHQGPEYEPELEFLSHPYSDHGMRCKPSRHSPPRLRHNLQGPQISLRHRSIAMWPELEMILAITSGSMPTLRPLYRVAANKFSWKSSYISAYRSVQVSRSTLTIGGTAISSKEAGHISCSESERKIVNSIGER</sequence>
<dbReference type="Proteomes" id="UP000756921">
    <property type="component" value="Unassembled WGS sequence"/>
</dbReference>
<name>A0A9P6GM94_9PLEO</name>
<keyword evidence="2" id="KW-1185">Reference proteome</keyword>
<dbReference type="AlphaFoldDB" id="A0A9P6GM94"/>
<evidence type="ECO:0000313" key="2">
    <source>
        <dbReference type="Proteomes" id="UP000756921"/>
    </source>
</evidence>
<proteinExistence type="predicted"/>
<gene>
    <name evidence="1" type="ORF">PMIN01_03535</name>
</gene>